<keyword evidence="4 11" id="KW-0831">Ubiquinone biosynthesis</keyword>
<accession>A0A1B0CV72</accession>
<keyword evidence="9 11" id="KW-0496">Mitochondrion</keyword>
<keyword evidence="7 11" id="KW-0560">Oxidoreductase</keyword>
<dbReference type="NCBIfam" id="TIGR01988">
    <property type="entry name" value="Ubi-OHases"/>
    <property type="match status" value="1"/>
</dbReference>
<comment type="pathway">
    <text evidence="11">Cofactor biosynthesis; ubiquinone biosynthesis.</text>
</comment>
<evidence type="ECO:0000256" key="10">
    <source>
        <dbReference type="ARBA" id="ARBA00023136"/>
    </source>
</evidence>
<evidence type="ECO:0000256" key="6">
    <source>
        <dbReference type="ARBA" id="ARBA00022827"/>
    </source>
</evidence>
<proteinExistence type="inferred from homology"/>
<dbReference type="VEuPathDB" id="VectorBase:LLONM1_007335"/>
<dbReference type="PANTHER" id="PTHR43876:SF7">
    <property type="entry name" value="UBIQUINONE BIOSYNTHESIS MONOOXYGENASE COQ6, MITOCHONDRIAL"/>
    <property type="match status" value="1"/>
</dbReference>
<dbReference type="PANTHER" id="PTHR43876">
    <property type="entry name" value="UBIQUINONE BIOSYNTHESIS MONOOXYGENASE COQ6, MITOCHONDRIAL"/>
    <property type="match status" value="1"/>
</dbReference>
<comment type="catalytic activity">
    <reaction evidence="11">
        <text>a 2-methoxy-6-(all-trans-polyprenyl)phenol + 2 reduced [2Fe-2S]-[ferredoxin] + O2 + 2 H(+) = a 2-methoxy-6-(all-trans-polyprenyl)benzene-1,4-diol + 2 oxidized [2Fe-2S]-[ferredoxin] + H2O</text>
        <dbReference type="Rhea" id="RHEA:81183"/>
        <dbReference type="Rhea" id="RHEA-COMP:9551"/>
        <dbReference type="Rhea" id="RHEA-COMP:10000"/>
        <dbReference type="Rhea" id="RHEA-COMP:10001"/>
        <dbReference type="Rhea" id="RHEA-COMP:10858"/>
        <dbReference type="ChEBI" id="CHEBI:15377"/>
        <dbReference type="ChEBI" id="CHEBI:15378"/>
        <dbReference type="ChEBI" id="CHEBI:15379"/>
        <dbReference type="ChEBI" id="CHEBI:33737"/>
        <dbReference type="ChEBI" id="CHEBI:33738"/>
        <dbReference type="ChEBI" id="CHEBI:62731"/>
        <dbReference type="ChEBI" id="CHEBI:84166"/>
        <dbReference type="EC" id="1.14.15.46"/>
    </reaction>
</comment>
<dbReference type="EC" id="1.14.15.46" evidence="11"/>
<dbReference type="HAMAP" id="MF_03193">
    <property type="entry name" value="COQ6_monooxygenase"/>
    <property type="match status" value="1"/>
</dbReference>
<comment type="function">
    <text evidence="11">FAD-dependent monooxygenase required for two non-consecutive steps during ubiquinone biosynthesis. Required for the C5-ring hydroxylation during ubiquinone biosynthesis by catalyzing the hydroxylation of 4-hydroxy-3-(all-trans-polyprenyl)benzoic acid to 3,4-dihydroxy-5-(all-trans-polyprenyl)benzoic acid. Also acts downstream of coq4, for the C1-hydroxylation during ubiquinone biosynthesis by catalyzing the hydroxylation of 2-methoxy-6-(all-trans-polyprenyl)phenol to 2-methoxy-6-(all-trans-polyprenyl)benzene-1,4-diol. The electrons required for the hydroxylation reaction are funneled indirectly to coq6 from NADPH via a ferredoxin/ferredoxin reductase system.</text>
</comment>
<dbReference type="UniPathway" id="UPA00232"/>
<evidence type="ECO:0000256" key="7">
    <source>
        <dbReference type="ARBA" id="ARBA00023002"/>
    </source>
</evidence>
<sequence length="422" mass="46714">MSSAQDILKDTEKHSYGKSERNHYDVVIVGGGMVGTVLASSLGNNEQLLQQSLRLNHNTIDLLSTIGAWNHISSVRYKEIKEMQVWDAMSDAFITFNNQEQELAYIVENDLIVDAALKTLENIQNVRIEYNSSIEECSLPAGNEMLTAVTLKDGRRITCNLLVGADGAKSLVRRTMNVNTFEMPYDQFGIVATLEVDTSDGNTTAWQRFLPTGPVALLPLTEHLSSLVWTTASDEAKKLLKLQPEEFVRELNEAYLRNYCDSNVATALDSLKKFILPPSTQSRKNPPKVTKVLDNSRAAFPLGFSHASSYAKNGVVLIGDAAHRTHPLAGQGVNLGFGDVKCLTDCIDSAVCNGAHPGDLGYLLRYERERLSRNVPIMVGTHGIQKLYDTNLLPVVLLRSIGLQVTHSVPFLKKIFMDRAMY</sequence>
<dbReference type="GO" id="GO:0016712">
    <property type="term" value="F:oxidoreductase activity, acting on paired donors, with incorporation or reduction of molecular oxygen, reduced flavin or flavoprotein as one donor, and incorporation of one atom of oxygen"/>
    <property type="evidence" value="ECO:0007669"/>
    <property type="project" value="UniProtKB-UniRule"/>
</dbReference>
<dbReference type="EC" id="1.14.15.45" evidence="11"/>
<keyword evidence="10 11" id="KW-0472">Membrane</keyword>
<keyword evidence="3 11" id="KW-0285">Flavoprotein</keyword>
<reference evidence="13" key="1">
    <citation type="submission" date="2020-05" db="UniProtKB">
        <authorList>
            <consortium name="EnsemblMetazoa"/>
        </authorList>
    </citation>
    <scope>IDENTIFICATION</scope>
    <source>
        <strain evidence="13">Jacobina</strain>
    </source>
</reference>
<dbReference type="AlphaFoldDB" id="A0A1B0CV72"/>
<keyword evidence="5 11" id="KW-0999">Mitochondrion inner membrane</keyword>
<dbReference type="GO" id="GO:0120538">
    <property type="term" value="F:2-methoxy-6-polyprenolphenol 4-hydroxylase activity"/>
    <property type="evidence" value="ECO:0007669"/>
    <property type="project" value="UniProtKB-EC"/>
</dbReference>
<evidence type="ECO:0000313" key="14">
    <source>
        <dbReference type="Proteomes" id="UP000092461"/>
    </source>
</evidence>
<dbReference type="SUPFAM" id="SSF51905">
    <property type="entry name" value="FAD/NAD(P)-binding domain"/>
    <property type="match status" value="1"/>
</dbReference>
<feature type="domain" description="FAD-binding" evidence="12">
    <location>
        <begin position="299"/>
        <end position="372"/>
    </location>
</feature>
<name>A0A1B0CV72_LUTLO</name>
<dbReference type="PRINTS" id="PR00420">
    <property type="entry name" value="RNGMNOXGNASE"/>
</dbReference>
<evidence type="ECO:0000313" key="13">
    <source>
        <dbReference type="EnsemblMetazoa" id="LLOJ008857-PA"/>
    </source>
</evidence>
<comment type="similarity">
    <text evidence="2 11">Belongs to the UbiH/COQ6 family.</text>
</comment>
<evidence type="ECO:0000256" key="9">
    <source>
        <dbReference type="ARBA" id="ARBA00023128"/>
    </source>
</evidence>
<feature type="domain" description="FAD-binding" evidence="12">
    <location>
        <begin position="24"/>
        <end position="269"/>
    </location>
</feature>
<dbReference type="PROSITE" id="PS01304">
    <property type="entry name" value="UBIH"/>
    <property type="match status" value="1"/>
</dbReference>
<evidence type="ECO:0000256" key="1">
    <source>
        <dbReference type="ARBA" id="ARBA00001974"/>
    </source>
</evidence>
<dbReference type="InterPro" id="IPR051205">
    <property type="entry name" value="UbiH/COQ6_monooxygenase"/>
</dbReference>
<evidence type="ECO:0000256" key="8">
    <source>
        <dbReference type="ARBA" id="ARBA00023033"/>
    </source>
</evidence>
<dbReference type="GO" id="GO:0071949">
    <property type="term" value="F:FAD binding"/>
    <property type="evidence" value="ECO:0007669"/>
    <property type="project" value="InterPro"/>
</dbReference>
<dbReference type="VEuPathDB" id="VectorBase:LLOJ008857"/>
<keyword evidence="6 11" id="KW-0274">FAD</keyword>
<dbReference type="InterPro" id="IPR036188">
    <property type="entry name" value="FAD/NAD-bd_sf"/>
</dbReference>
<evidence type="ECO:0000256" key="3">
    <source>
        <dbReference type="ARBA" id="ARBA00022630"/>
    </source>
</evidence>
<organism evidence="13 14">
    <name type="scientific">Lutzomyia longipalpis</name>
    <name type="common">Sand fly</name>
    <dbReference type="NCBI Taxonomy" id="7200"/>
    <lineage>
        <taxon>Eukaryota</taxon>
        <taxon>Metazoa</taxon>
        <taxon>Ecdysozoa</taxon>
        <taxon>Arthropoda</taxon>
        <taxon>Hexapoda</taxon>
        <taxon>Insecta</taxon>
        <taxon>Pterygota</taxon>
        <taxon>Neoptera</taxon>
        <taxon>Endopterygota</taxon>
        <taxon>Diptera</taxon>
        <taxon>Nematocera</taxon>
        <taxon>Psychodoidea</taxon>
        <taxon>Psychodidae</taxon>
        <taxon>Lutzomyia</taxon>
        <taxon>Lutzomyia</taxon>
    </lineage>
</organism>
<keyword evidence="8 11" id="KW-0503">Monooxygenase</keyword>
<dbReference type="InterPro" id="IPR002938">
    <property type="entry name" value="FAD-bd"/>
</dbReference>
<dbReference type="Gene3D" id="3.50.50.60">
    <property type="entry name" value="FAD/NAD(P)-binding domain"/>
    <property type="match status" value="2"/>
</dbReference>
<comment type="subcellular location">
    <subcellularLocation>
        <location evidence="11">Mitochondrion inner membrane</location>
        <topology evidence="11">Peripheral membrane protein</topology>
        <orientation evidence="11">Matrix side</orientation>
    </subcellularLocation>
</comment>
<dbReference type="EnsemblMetazoa" id="LLOJ008857-RA">
    <property type="protein sequence ID" value="LLOJ008857-PA"/>
    <property type="gene ID" value="LLOJ008857"/>
</dbReference>
<dbReference type="EMBL" id="AJWK01030161">
    <property type="status" value="NOT_ANNOTATED_CDS"/>
    <property type="molecule type" value="Genomic_DNA"/>
</dbReference>
<dbReference type="GO" id="GO:0106364">
    <property type="term" value="F:4-hydroxy-3-all-trans-polyprenylbenzoate oxygenase activity"/>
    <property type="evidence" value="ECO:0007669"/>
    <property type="project" value="UniProtKB-EC"/>
</dbReference>
<dbReference type="Proteomes" id="UP000092461">
    <property type="component" value="Unassembled WGS sequence"/>
</dbReference>
<evidence type="ECO:0000256" key="5">
    <source>
        <dbReference type="ARBA" id="ARBA00022792"/>
    </source>
</evidence>
<dbReference type="Pfam" id="PF01494">
    <property type="entry name" value="FAD_binding_3"/>
    <property type="match status" value="2"/>
</dbReference>
<evidence type="ECO:0000256" key="2">
    <source>
        <dbReference type="ARBA" id="ARBA00005349"/>
    </source>
</evidence>
<gene>
    <name evidence="11" type="primary">coq6</name>
</gene>
<dbReference type="InterPro" id="IPR000689">
    <property type="entry name" value="UbQ_mOase_COQ6"/>
</dbReference>
<dbReference type="FunFam" id="3.50.50.60:FF:000021">
    <property type="entry name" value="Ubiquinone biosynthesis monooxygenase COQ6"/>
    <property type="match status" value="1"/>
</dbReference>
<evidence type="ECO:0000256" key="4">
    <source>
        <dbReference type="ARBA" id="ARBA00022688"/>
    </source>
</evidence>
<dbReference type="GO" id="GO:0031314">
    <property type="term" value="C:extrinsic component of mitochondrial inner membrane"/>
    <property type="evidence" value="ECO:0007669"/>
    <property type="project" value="UniProtKB-UniRule"/>
</dbReference>
<comment type="subunit">
    <text evidence="11">Component of a multi-subunit COQ enzyme complex.</text>
</comment>
<dbReference type="InterPro" id="IPR010971">
    <property type="entry name" value="UbiH/COQ6"/>
</dbReference>
<evidence type="ECO:0000256" key="11">
    <source>
        <dbReference type="HAMAP-Rule" id="MF_03193"/>
    </source>
</evidence>
<evidence type="ECO:0000259" key="12">
    <source>
        <dbReference type="Pfam" id="PF01494"/>
    </source>
</evidence>
<dbReference type="InterPro" id="IPR018168">
    <property type="entry name" value="Ubi_Hdrlase_CS"/>
</dbReference>
<comment type="catalytic activity">
    <reaction evidence="11">
        <text>a 4-hydroxy-3-(all-trans-polyprenyl)benzoate + 2 reduced [2Fe-2S]-[ferredoxin] + O2 + 2 H(+) = a 3,4-dihydroxy-5-(all-trans-polyprenyl)benzoate + 2 oxidized [2Fe-2S]-[ferredoxin] + H2O</text>
        <dbReference type="Rhea" id="RHEA:81195"/>
        <dbReference type="Rhea" id="RHEA-COMP:9514"/>
        <dbReference type="Rhea" id="RHEA-COMP:10000"/>
        <dbReference type="Rhea" id="RHEA-COMP:10001"/>
        <dbReference type="Rhea" id="RHEA-COMP:10930"/>
        <dbReference type="ChEBI" id="CHEBI:15377"/>
        <dbReference type="ChEBI" id="CHEBI:15378"/>
        <dbReference type="ChEBI" id="CHEBI:15379"/>
        <dbReference type="ChEBI" id="CHEBI:33737"/>
        <dbReference type="ChEBI" id="CHEBI:33738"/>
        <dbReference type="ChEBI" id="CHEBI:64694"/>
        <dbReference type="ChEBI" id="CHEBI:78396"/>
        <dbReference type="EC" id="1.14.15.45"/>
    </reaction>
</comment>
<keyword evidence="14" id="KW-1185">Reference proteome</keyword>
<protein>
    <recommendedName>
        <fullName evidence="11">Ubiquinone biosynthesis monooxygenase COQ6, mitochondrial</fullName>
        <ecNumber evidence="11">1.14.15.45</ecNumber>
    </recommendedName>
    <alternativeName>
        <fullName evidence="11">2-methoxy-6-polyprenolphenol 4-hydroxylase</fullName>
        <ecNumber evidence="11">1.14.15.46</ecNumber>
    </alternativeName>
</protein>
<comment type="cofactor">
    <cofactor evidence="1 11">
        <name>FAD</name>
        <dbReference type="ChEBI" id="CHEBI:57692"/>
    </cofactor>
</comment>